<dbReference type="PANTHER" id="PTHR34989">
    <property type="entry name" value="PROTEIN HDED"/>
    <property type="match status" value="1"/>
</dbReference>
<feature type="transmembrane region" description="Helical" evidence="1">
    <location>
        <begin position="124"/>
        <end position="143"/>
    </location>
</feature>
<reference evidence="2 3" key="1">
    <citation type="submission" date="2019-09" db="EMBL/GenBank/DDBJ databases">
        <title>Goodfellowia gen. nov., a new genus of the Pseudonocardineae related to Actinoalloteichus, containing Goodfellowia coeruleoviolacea gen. nov., comb. nov. gen. nov., comb. nov.</title>
        <authorList>
            <person name="Labeda D."/>
        </authorList>
    </citation>
    <scope>NUCLEOTIDE SEQUENCE [LARGE SCALE GENOMIC DNA]</scope>
    <source>
        <strain evidence="2 3">AN110305</strain>
    </source>
</reference>
<dbReference type="PANTHER" id="PTHR34989:SF1">
    <property type="entry name" value="PROTEIN HDED"/>
    <property type="match status" value="1"/>
</dbReference>
<keyword evidence="1" id="KW-0812">Transmembrane</keyword>
<dbReference type="InterPro" id="IPR005325">
    <property type="entry name" value="DUF308_memb"/>
</dbReference>
<dbReference type="Pfam" id="PF03729">
    <property type="entry name" value="DUF308"/>
    <property type="match status" value="2"/>
</dbReference>
<dbReference type="OrthoDB" id="193343at2"/>
<name>A0A5B2XD32_9PSEU</name>
<sequence>MLELLARRWWLFVLRGVLAALFGVLSLVWPGITLLALVILWGMYALFDGVGAVTVAVADRRSPASERWLFALFGLLGVVVGVLALAWPGLTAVALLVFIAVWAVLGGVLQLISAVRLRNVLANNWFLAVSGVLSLVLGVLLLVSPGKGALVLVVTIAIFAILWGVALVLFGLRLRQLNAQLGTVDPLADPVA</sequence>
<keyword evidence="1" id="KW-1133">Transmembrane helix</keyword>
<keyword evidence="1" id="KW-0472">Membrane</keyword>
<gene>
    <name evidence="2" type="ORF">F0L68_16375</name>
</gene>
<evidence type="ECO:0000313" key="2">
    <source>
        <dbReference type="EMBL" id="KAA2261648.1"/>
    </source>
</evidence>
<reference evidence="2 3" key="2">
    <citation type="submission" date="2019-09" db="EMBL/GenBank/DDBJ databases">
        <authorList>
            <person name="Jin C."/>
        </authorList>
    </citation>
    <scope>NUCLEOTIDE SEQUENCE [LARGE SCALE GENOMIC DNA]</scope>
    <source>
        <strain evidence="2 3">AN110305</strain>
    </source>
</reference>
<evidence type="ECO:0000256" key="1">
    <source>
        <dbReference type="SAM" id="Phobius"/>
    </source>
</evidence>
<dbReference type="EMBL" id="VUOB01000027">
    <property type="protein sequence ID" value="KAA2261648.1"/>
    <property type="molecule type" value="Genomic_DNA"/>
</dbReference>
<proteinExistence type="predicted"/>
<comment type="caution">
    <text evidence="2">The sequence shown here is derived from an EMBL/GenBank/DDBJ whole genome shotgun (WGS) entry which is preliminary data.</text>
</comment>
<evidence type="ECO:0000313" key="3">
    <source>
        <dbReference type="Proteomes" id="UP000323454"/>
    </source>
</evidence>
<dbReference type="InterPro" id="IPR052712">
    <property type="entry name" value="Acid_resist_chaperone_HdeD"/>
</dbReference>
<feature type="transmembrane region" description="Helical" evidence="1">
    <location>
        <begin position="38"/>
        <end position="57"/>
    </location>
</feature>
<keyword evidence="3" id="KW-1185">Reference proteome</keyword>
<accession>A0A5B2XD32</accession>
<dbReference type="AlphaFoldDB" id="A0A5B2XD32"/>
<protein>
    <submittedName>
        <fullName evidence="2">HdeD family acid-resistance protein</fullName>
    </submittedName>
</protein>
<feature type="transmembrane region" description="Helical" evidence="1">
    <location>
        <begin position="69"/>
        <end position="87"/>
    </location>
</feature>
<dbReference type="Proteomes" id="UP000323454">
    <property type="component" value="Unassembled WGS sequence"/>
</dbReference>
<feature type="transmembrane region" description="Helical" evidence="1">
    <location>
        <begin position="12"/>
        <end position="32"/>
    </location>
</feature>
<feature type="transmembrane region" description="Helical" evidence="1">
    <location>
        <begin position="149"/>
        <end position="172"/>
    </location>
</feature>
<feature type="transmembrane region" description="Helical" evidence="1">
    <location>
        <begin position="93"/>
        <end position="112"/>
    </location>
</feature>
<dbReference type="RefSeq" id="WP_149850443.1">
    <property type="nucleotide sequence ID" value="NZ_VUOB01000027.1"/>
</dbReference>
<dbReference type="GO" id="GO:0005886">
    <property type="term" value="C:plasma membrane"/>
    <property type="evidence" value="ECO:0007669"/>
    <property type="project" value="TreeGrafter"/>
</dbReference>
<organism evidence="2 3">
    <name type="scientific">Solihabitans fulvus</name>
    <dbReference type="NCBI Taxonomy" id="1892852"/>
    <lineage>
        <taxon>Bacteria</taxon>
        <taxon>Bacillati</taxon>
        <taxon>Actinomycetota</taxon>
        <taxon>Actinomycetes</taxon>
        <taxon>Pseudonocardiales</taxon>
        <taxon>Pseudonocardiaceae</taxon>
        <taxon>Solihabitans</taxon>
    </lineage>
</organism>